<feature type="transmembrane region" description="Helical" evidence="1">
    <location>
        <begin position="80"/>
        <end position="104"/>
    </location>
</feature>
<reference evidence="4" key="2">
    <citation type="submission" date="2020-10" db="UniProtKB">
        <authorList>
            <consortium name="WormBaseParasite"/>
        </authorList>
    </citation>
    <scope>IDENTIFICATION</scope>
</reference>
<feature type="transmembrane region" description="Helical" evidence="1">
    <location>
        <begin position="125"/>
        <end position="152"/>
    </location>
</feature>
<dbReference type="InterPro" id="IPR019430">
    <property type="entry name" value="7TM_GPCR_serpentine_rcpt_Srx"/>
</dbReference>
<keyword evidence="3" id="KW-1185">Reference proteome</keyword>
<reference evidence="3" key="1">
    <citation type="journal article" date="2013" name="Genetics">
        <title>The draft genome and transcriptome of Panagrellus redivivus are shaped by the harsh demands of a free-living lifestyle.</title>
        <authorList>
            <person name="Srinivasan J."/>
            <person name="Dillman A.R."/>
            <person name="Macchietto M.G."/>
            <person name="Heikkinen L."/>
            <person name="Lakso M."/>
            <person name="Fracchia K.M."/>
            <person name="Antoshechkin I."/>
            <person name="Mortazavi A."/>
            <person name="Wong G."/>
            <person name="Sternberg P.W."/>
        </authorList>
    </citation>
    <scope>NUCLEOTIDE SEQUENCE [LARGE SCALE GENOMIC DNA]</scope>
    <source>
        <strain evidence="3">MT8872</strain>
    </source>
</reference>
<feature type="domain" description="7TM GPCR serpentine receptor class x (Srx)" evidence="2">
    <location>
        <begin position="17"/>
        <end position="212"/>
    </location>
</feature>
<evidence type="ECO:0000313" key="4">
    <source>
        <dbReference type="WBParaSite" id="Pan_g12452.t1"/>
    </source>
</evidence>
<sequence>MTEDAKFYVYASCILLLIGVIGFIANIGNIYLIHLSKTIQCSYGYICVSHSIAEALNSFIACGCPIFITLFDQSLTDSTVTYVIGEAAMGICVLTSHMCLYKALNRFVAITKPFAYRKLFSHESVMCGIIALWTVCVLHSCVGFIDGCYFAFDPEYMYWYFVDTVCGHFLGFYIDLLYSCLIMMIVIALDLTTLILLITFRNRSAHQRQALQSTRCHFLRSILRDDNAPSWNACFLPLAITDIIGALAEFLNDDFCLGAL</sequence>
<proteinExistence type="predicted"/>
<dbReference type="Gene3D" id="1.20.1070.10">
    <property type="entry name" value="Rhodopsin 7-helix transmembrane proteins"/>
    <property type="match status" value="1"/>
</dbReference>
<keyword evidence="1" id="KW-0812">Transmembrane</keyword>
<dbReference type="Pfam" id="PF10328">
    <property type="entry name" value="7TM_GPCR_Srx"/>
    <property type="match status" value="1"/>
</dbReference>
<dbReference type="WBParaSite" id="Pan_g12452.t1">
    <property type="protein sequence ID" value="Pan_g12452.t1"/>
    <property type="gene ID" value="Pan_g12452"/>
</dbReference>
<organism evidence="3 4">
    <name type="scientific">Panagrellus redivivus</name>
    <name type="common">Microworm</name>
    <dbReference type="NCBI Taxonomy" id="6233"/>
    <lineage>
        <taxon>Eukaryota</taxon>
        <taxon>Metazoa</taxon>
        <taxon>Ecdysozoa</taxon>
        <taxon>Nematoda</taxon>
        <taxon>Chromadorea</taxon>
        <taxon>Rhabditida</taxon>
        <taxon>Tylenchina</taxon>
        <taxon>Panagrolaimomorpha</taxon>
        <taxon>Panagrolaimoidea</taxon>
        <taxon>Panagrolaimidae</taxon>
        <taxon>Panagrellus</taxon>
    </lineage>
</organism>
<protein>
    <submittedName>
        <fullName evidence="4">7TM_GPCR_Srx domain-containing protein</fullName>
    </submittedName>
</protein>
<name>A0A7E4USW6_PANRE</name>
<feature type="transmembrane region" description="Helical" evidence="1">
    <location>
        <begin position="7"/>
        <end position="33"/>
    </location>
</feature>
<dbReference type="SUPFAM" id="SSF81321">
    <property type="entry name" value="Family A G protein-coupled receptor-like"/>
    <property type="match status" value="1"/>
</dbReference>
<dbReference type="Proteomes" id="UP000492821">
    <property type="component" value="Unassembled WGS sequence"/>
</dbReference>
<keyword evidence="1" id="KW-0472">Membrane</keyword>
<evidence type="ECO:0000259" key="2">
    <source>
        <dbReference type="Pfam" id="PF10328"/>
    </source>
</evidence>
<accession>A0A7E4USW6</accession>
<dbReference type="CDD" id="cd00637">
    <property type="entry name" value="7tm_classA_rhodopsin-like"/>
    <property type="match status" value="1"/>
</dbReference>
<feature type="transmembrane region" description="Helical" evidence="1">
    <location>
        <begin position="172"/>
        <end position="198"/>
    </location>
</feature>
<evidence type="ECO:0000313" key="3">
    <source>
        <dbReference type="Proteomes" id="UP000492821"/>
    </source>
</evidence>
<keyword evidence="1" id="KW-1133">Transmembrane helix</keyword>
<dbReference type="AlphaFoldDB" id="A0A7E4USW6"/>
<dbReference type="PANTHER" id="PTHR23017:SF3">
    <property type="entry name" value="G-PROTEIN COUPLED RECEPTORS FAMILY 1 PROFILE DOMAIN-CONTAINING PROTEIN"/>
    <property type="match status" value="1"/>
</dbReference>
<evidence type="ECO:0000256" key="1">
    <source>
        <dbReference type="SAM" id="Phobius"/>
    </source>
</evidence>
<dbReference type="PANTHER" id="PTHR23017">
    <property type="entry name" value="SERPENTINE RECEPTOR, CLASS X"/>
    <property type="match status" value="1"/>
</dbReference>